<reference evidence="1" key="2">
    <citation type="submission" date="2020-09" db="EMBL/GenBank/DDBJ databases">
        <authorList>
            <person name="Sun Q."/>
            <person name="Ohkuma M."/>
        </authorList>
    </citation>
    <scope>NUCLEOTIDE SEQUENCE</scope>
    <source>
        <strain evidence="1">JCM 3302</strain>
    </source>
</reference>
<comment type="caution">
    <text evidence="1">The sequence shown here is derived from an EMBL/GenBank/DDBJ whole genome shotgun (WGS) entry which is preliminary data.</text>
</comment>
<organism evidence="1 2">
    <name type="scientific">Streptomyces spiralis</name>
    <dbReference type="NCBI Taxonomy" id="66376"/>
    <lineage>
        <taxon>Bacteria</taxon>
        <taxon>Bacillati</taxon>
        <taxon>Actinomycetota</taxon>
        <taxon>Actinomycetes</taxon>
        <taxon>Kitasatosporales</taxon>
        <taxon>Streptomycetaceae</taxon>
        <taxon>Streptomyces</taxon>
    </lineage>
</organism>
<evidence type="ECO:0000313" key="2">
    <source>
        <dbReference type="Proteomes" id="UP000641386"/>
    </source>
</evidence>
<gene>
    <name evidence="1" type="ORF">GCM10014715_05010</name>
</gene>
<reference evidence="1" key="1">
    <citation type="journal article" date="2014" name="Int. J. Syst. Evol. Microbiol.">
        <title>Complete genome sequence of Corynebacterium casei LMG S-19264T (=DSM 44701T), isolated from a smear-ripened cheese.</title>
        <authorList>
            <consortium name="US DOE Joint Genome Institute (JGI-PGF)"/>
            <person name="Walter F."/>
            <person name="Albersmeier A."/>
            <person name="Kalinowski J."/>
            <person name="Ruckert C."/>
        </authorList>
    </citation>
    <scope>NUCLEOTIDE SEQUENCE</scope>
    <source>
        <strain evidence="1">JCM 3302</strain>
    </source>
</reference>
<evidence type="ECO:0008006" key="3">
    <source>
        <dbReference type="Google" id="ProtNLM"/>
    </source>
</evidence>
<sequence length="70" mass="7798">MFIELVRAGWRVSVNTVAKVMAELGPAGRKIRGRRSLTRPGRRAAAPDFVHRDVTAEEPDLVWVGDLTEI</sequence>
<dbReference type="AlphaFoldDB" id="A0A918ZIV1"/>
<keyword evidence="2" id="KW-1185">Reference proteome</keyword>
<proteinExistence type="predicted"/>
<evidence type="ECO:0000313" key="1">
    <source>
        <dbReference type="EMBL" id="GHE55227.1"/>
    </source>
</evidence>
<name>A0A918ZIV1_9ACTN</name>
<protein>
    <recommendedName>
        <fullName evidence="3">Transposase</fullName>
    </recommendedName>
</protein>
<dbReference type="Proteomes" id="UP000641386">
    <property type="component" value="Unassembled WGS sequence"/>
</dbReference>
<dbReference type="EMBL" id="BNBC01000002">
    <property type="protein sequence ID" value="GHE55227.1"/>
    <property type="molecule type" value="Genomic_DNA"/>
</dbReference>
<accession>A0A918ZIV1</accession>